<keyword evidence="2" id="KW-1185">Reference proteome</keyword>
<evidence type="ECO:0000313" key="1">
    <source>
        <dbReference type="EMBL" id="CAI9303010.1"/>
    </source>
</evidence>
<dbReference type="AlphaFoldDB" id="A0AA36ERE8"/>
<reference evidence="1" key="1">
    <citation type="submission" date="2023-04" db="EMBL/GenBank/DDBJ databases">
        <authorList>
            <person name="Vijverberg K."/>
            <person name="Xiong W."/>
            <person name="Schranz E."/>
        </authorList>
    </citation>
    <scope>NUCLEOTIDE SEQUENCE</scope>
</reference>
<sequence length="125" mass="13993">MRGLNINEGGSGSSIVNLYATSEPNGKGVQLKTTNEEKKRLQELEVERMNPLNNIMRIRANEPDGLDKGDPNKVWRYETIETMAYGEVDALRKGQRKATTLKNQILISGISIQSFNVHIFSIQAC</sequence>
<organism evidence="1 2">
    <name type="scientific">Lactuca saligna</name>
    <name type="common">Willowleaf lettuce</name>
    <dbReference type="NCBI Taxonomy" id="75948"/>
    <lineage>
        <taxon>Eukaryota</taxon>
        <taxon>Viridiplantae</taxon>
        <taxon>Streptophyta</taxon>
        <taxon>Embryophyta</taxon>
        <taxon>Tracheophyta</taxon>
        <taxon>Spermatophyta</taxon>
        <taxon>Magnoliopsida</taxon>
        <taxon>eudicotyledons</taxon>
        <taxon>Gunneridae</taxon>
        <taxon>Pentapetalae</taxon>
        <taxon>asterids</taxon>
        <taxon>campanulids</taxon>
        <taxon>Asterales</taxon>
        <taxon>Asteraceae</taxon>
        <taxon>Cichorioideae</taxon>
        <taxon>Cichorieae</taxon>
        <taxon>Lactucinae</taxon>
        <taxon>Lactuca</taxon>
    </lineage>
</organism>
<evidence type="ECO:0000313" key="2">
    <source>
        <dbReference type="Proteomes" id="UP001177003"/>
    </source>
</evidence>
<gene>
    <name evidence="1" type="ORF">LSALG_LOCUS41472</name>
</gene>
<proteinExistence type="predicted"/>
<name>A0AA36ERE8_LACSI</name>
<protein>
    <submittedName>
        <fullName evidence="1">Uncharacterized protein</fullName>
    </submittedName>
</protein>
<dbReference type="Proteomes" id="UP001177003">
    <property type="component" value="Chromosome 9"/>
</dbReference>
<dbReference type="EMBL" id="OX465085">
    <property type="protein sequence ID" value="CAI9303010.1"/>
    <property type="molecule type" value="Genomic_DNA"/>
</dbReference>
<accession>A0AA36ERE8</accession>